<feature type="compositionally biased region" description="Basic and acidic residues" evidence="1">
    <location>
        <begin position="26"/>
        <end position="36"/>
    </location>
</feature>
<evidence type="ECO:0000313" key="2">
    <source>
        <dbReference type="EMBL" id="CAK7904012.1"/>
    </source>
</evidence>
<proteinExistence type="predicted"/>
<protein>
    <submittedName>
        <fullName evidence="2">Uncharacterized protein</fullName>
    </submittedName>
</protein>
<feature type="compositionally biased region" description="Polar residues" evidence="1">
    <location>
        <begin position="82"/>
        <end position="98"/>
    </location>
</feature>
<keyword evidence="3" id="KW-1185">Reference proteome</keyword>
<evidence type="ECO:0000313" key="3">
    <source>
        <dbReference type="Proteomes" id="UP001497600"/>
    </source>
</evidence>
<dbReference type="Proteomes" id="UP001497600">
    <property type="component" value="Chromosome D"/>
</dbReference>
<name>A0ABP0EAT3_9ASCO</name>
<evidence type="ECO:0000256" key="1">
    <source>
        <dbReference type="SAM" id="MobiDB-lite"/>
    </source>
</evidence>
<sequence>MLRSQSISNLNERKSGIFQGFRSKKSVQEKKSSDNLRKHRPLSQSISSLNLSQRYNDSIDSKKTSYTSTVARQRGGSENKENLNQSSKVNHYSLQPIKSSSSTTRISTTTATNNNNHSSNHHHHHKLKTRSSEPHLKRHSMLPMSALHFNLTNLSQSANSTPPIDILPDEISDKASIYDSDSIDSPPTYSPYTPDTENIYDPLLDSASIYIDNDFEFGYEEEVEDKFLNYQKQTIGRTNNLNNIGEFVKLIDEHHESLSNRLPINNRKSLDMEQLEHNQIRESLQLNLNKEANEDNYITKLKLVENAVFVGFEIPHITSIGNYELEDDYSGVLKNESYDDREEDFYIRV</sequence>
<accession>A0ABP0EAT3</accession>
<dbReference type="EMBL" id="OZ004256">
    <property type="protein sequence ID" value="CAK7904012.1"/>
    <property type="molecule type" value="Genomic_DNA"/>
</dbReference>
<feature type="compositionally biased region" description="Low complexity" evidence="1">
    <location>
        <begin position="42"/>
        <end position="53"/>
    </location>
</feature>
<feature type="compositionally biased region" description="Basic residues" evidence="1">
    <location>
        <begin position="119"/>
        <end position="129"/>
    </location>
</feature>
<gene>
    <name evidence="2" type="ORF">CAAN4_D07382</name>
</gene>
<reference evidence="2 3" key="1">
    <citation type="submission" date="2024-01" db="EMBL/GenBank/DDBJ databases">
        <authorList>
            <consortium name="Genoscope - CEA"/>
            <person name="William W."/>
        </authorList>
    </citation>
    <scope>NUCLEOTIDE SEQUENCE [LARGE SCALE GENOMIC DNA]</scope>
    <source>
        <strain evidence="2 3">29B2s-10</strain>
    </source>
</reference>
<organism evidence="2 3">
    <name type="scientific">[Candida] anglica</name>
    <dbReference type="NCBI Taxonomy" id="148631"/>
    <lineage>
        <taxon>Eukaryota</taxon>
        <taxon>Fungi</taxon>
        <taxon>Dikarya</taxon>
        <taxon>Ascomycota</taxon>
        <taxon>Saccharomycotina</taxon>
        <taxon>Pichiomycetes</taxon>
        <taxon>Debaryomycetaceae</taxon>
        <taxon>Kurtzmaniella</taxon>
    </lineage>
</organism>
<feature type="compositionally biased region" description="Low complexity" evidence="1">
    <location>
        <begin position="99"/>
        <end position="118"/>
    </location>
</feature>
<feature type="region of interest" description="Disordered" evidence="1">
    <location>
        <begin position="18"/>
        <end position="135"/>
    </location>
</feature>